<dbReference type="NCBIfam" id="TIGR02734">
    <property type="entry name" value="crtI_fam"/>
    <property type="match status" value="1"/>
</dbReference>
<name>A0ABS1KJR9_9BACT</name>
<dbReference type="PROSITE" id="PS51257">
    <property type="entry name" value="PROKAR_LIPOPROTEIN"/>
    <property type="match status" value="1"/>
</dbReference>
<gene>
    <name evidence="7" type="primary">crtI</name>
    <name evidence="7" type="ORF">JI741_00680</name>
</gene>
<dbReference type="SUPFAM" id="SSF51905">
    <property type="entry name" value="FAD/NAD(P)-binding domain"/>
    <property type="match status" value="1"/>
</dbReference>
<dbReference type="PANTHER" id="PTHR43734">
    <property type="entry name" value="PHYTOENE DESATURASE"/>
    <property type="match status" value="1"/>
</dbReference>
<evidence type="ECO:0000256" key="3">
    <source>
        <dbReference type="ARBA" id="ARBA00022746"/>
    </source>
</evidence>
<evidence type="ECO:0000259" key="6">
    <source>
        <dbReference type="Pfam" id="PF01593"/>
    </source>
</evidence>
<accession>A0ABS1KJR9</accession>
<keyword evidence="4 5" id="KW-0560">Oxidoreductase</keyword>
<feature type="domain" description="Amine oxidase" evidence="6">
    <location>
        <begin position="13"/>
        <end position="487"/>
    </location>
</feature>
<dbReference type="Pfam" id="PF01593">
    <property type="entry name" value="Amino_oxidase"/>
    <property type="match status" value="1"/>
</dbReference>
<dbReference type="PRINTS" id="PR00419">
    <property type="entry name" value="ADXRDTASE"/>
</dbReference>
<evidence type="ECO:0000256" key="4">
    <source>
        <dbReference type="ARBA" id="ARBA00023002"/>
    </source>
</evidence>
<dbReference type="RefSeq" id="WP_202006677.1">
    <property type="nucleotide sequence ID" value="NZ_JAERRB010000001.1"/>
</dbReference>
<evidence type="ECO:0000256" key="5">
    <source>
        <dbReference type="RuleBase" id="RU362075"/>
    </source>
</evidence>
<evidence type="ECO:0000256" key="1">
    <source>
        <dbReference type="ARBA" id="ARBA00004829"/>
    </source>
</evidence>
<dbReference type="InterPro" id="IPR014105">
    <property type="entry name" value="Carotenoid/retinoid_OxRdtase"/>
</dbReference>
<comment type="pathway">
    <text evidence="1 5">Carotenoid biosynthesis.</text>
</comment>
<evidence type="ECO:0000313" key="7">
    <source>
        <dbReference type="EMBL" id="MBL0739704.1"/>
    </source>
</evidence>
<evidence type="ECO:0000313" key="8">
    <source>
        <dbReference type="Proteomes" id="UP000613030"/>
    </source>
</evidence>
<protein>
    <submittedName>
        <fullName evidence="7">Phytoene desaturase</fullName>
    </submittedName>
</protein>
<proteinExistence type="inferred from homology"/>
<dbReference type="InterPro" id="IPR036188">
    <property type="entry name" value="FAD/NAD-bd_sf"/>
</dbReference>
<evidence type="ECO:0000256" key="2">
    <source>
        <dbReference type="ARBA" id="ARBA00006046"/>
    </source>
</evidence>
<comment type="caution">
    <text evidence="7">The sequence shown here is derived from an EMBL/GenBank/DDBJ whole genome shotgun (WGS) entry which is preliminary data.</text>
</comment>
<comment type="similarity">
    <text evidence="2 5">Belongs to the carotenoid/retinoid oxidoreductase family.</text>
</comment>
<sequence>METRRVGIIGSGFSGISAACFLAQAGFEVTIFEKNDGPGGRARKFEAAGFMFDMGPSWYWMPDVFEDFFGHFGKRVEDFYTLERLDPSYRIVYGPGDRLDIPAGIDNLCALFESIEPGSAVRLQQFLKEGKFKYDLGMHELVHKPGLSLLEFLHRDVMKGVLKLHVFDSISAYIKKFFKSQKLVQLLEFPVLFLGAAPEKTPALYSLMNYADMALGTWYPKGGMHKVIEGMVTLATSLGVKFSYNSNVEQVEMNATKAKGLRVNGVFEPLDYVVAGADYHHVEQTLLPQSFRRYTEQYWNKRVMAPSSLIFYLGVGKKINNLLHHTLFFDEDFKRHAAEIYDTPQWPSAPQFYVSCPSKTDNTVAPEGCENIFILIPVAPGLTDTEETREHYFSMVMRRLEKFTGQAISEHIVFKRSYAHRDFVLDYNAFKGNAYGLANTLMQTATFKPSIINKNVKNLFYTGQLTVPGPGVPPALISGQVVAKELIKKHHEFVNYNS</sequence>
<keyword evidence="3 5" id="KW-0125">Carotenoid biosynthesis</keyword>
<dbReference type="Proteomes" id="UP000613030">
    <property type="component" value="Unassembled WGS sequence"/>
</dbReference>
<dbReference type="PANTHER" id="PTHR43734:SF1">
    <property type="entry name" value="PHYTOENE DESATURASE"/>
    <property type="match status" value="1"/>
</dbReference>
<reference evidence="7 8" key="1">
    <citation type="submission" date="2021-01" db="EMBL/GenBank/DDBJ databases">
        <title>Chryseolinea sp. Jin1 Genome sequencing and assembly.</title>
        <authorList>
            <person name="Kim I."/>
        </authorList>
    </citation>
    <scope>NUCLEOTIDE SEQUENCE [LARGE SCALE GENOMIC DNA]</scope>
    <source>
        <strain evidence="7 8">Jin1</strain>
    </source>
</reference>
<dbReference type="Gene3D" id="3.50.50.60">
    <property type="entry name" value="FAD/NAD(P)-binding domain"/>
    <property type="match status" value="2"/>
</dbReference>
<organism evidence="7 8">
    <name type="scientific">Chryseolinea lacunae</name>
    <dbReference type="NCBI Taxonomy" id="2801331"/>
    <lineage>
        <taxon>Bacteria</taxon>
        <taxon>Pseudomonadati</taxon>
        <taxon>Bacteroidota</taxon>
        <taxon>Cytophagia</taxon>
        <taxon>Cytophagales</taxon>
        <taxon>Fulvivirgaceae</taxon>
        <taxon>Chryseolinea</taxon>
    </lineage>
</organism>
<dbReference type="EMBL" id="JAERRB010000001">
    <property type="protein sequence ID" value="MBL0739704.1"/>
    <property type="molecule type" value="Genomic_DNA"/>
</dbReference>
<keyword evidence="8" id="KW-1185">Reference proteome</keyword>
<dbReference type="InterPro" id="IPR002937">
    <property type="entry name" value="Amino_oxidase"/>
</dbReference>